<keyword evidence="2" id="KW-1185">Reference proteome</keyword>
<name>A0ABD0LLT1_9CAEN</name>
<evidence type="ECO:0000313" key="1">
    <source>
        <dbReference type="EMBL" id="KAK7500524.1"/>
    </source>
</evidence>
<organism evidence="1 2">
    <name type="scientific">Batillaria attramentaria</name>
    <dbReference type="NCBI Taxonomy" id="370345"/>
    <lineage>
        <taxon>Eukaryota</taxon>
        <taxon>Metazoa</taxon>
        <taxon>Spiralia</taxon>
        <taxon>Lophotrochozoa</taxon>
        <taxon>Mollusca</taxon>
        <taxon>Gastropoda</taxon>
        <taxon>Caenogastropoda</taxon>
        <taxon>Sorbeoconcha</taxon>
        <taxon>Cerithioidea</taxon>
        <taxon>Batillariidae</taxon>
        <taxon>Batillaria</taxon>
    </lineage>
</organism>
<dbReference type="AlphaFoldDB" id="A0ABD0LLT1"/>
<protein>
    <submittedName>
        <fullName evidence="1">Uncharacterized protein</fullName>
    </submittedName>
</protein>
<accession>A0ABD0LLT1</accession>
<dbReference type="Proteomes" id="UP001519460">
    <property type="component" value="Unassembled WGS sequence"/>
</dbReference>
<reference evidence="1 2" key="1">
    <citation type="journal article" date="2023" name="Sci. Data">
        <title>Genome assembly of the Korean intertidal mud-creeper Batillaria attramentaria.</title>
        <authorList>
            <person name="Patra A.K."/>
            <person name="Ho P.T."/>
            <person name="Jun S."/>
            <person name="Lee S.J."/>
            <person name="Kim Y."/>
            <person name="Won Y.J."/>
        </authorList>
    </citation>
    <scope>NUCLEOTIDE SEQUENCE [LARGE SCALE GENOMIC DNA]</scope>
    <source>
        <strain evidence="1">Wonlab-2016</strain>
    </source>
</reference>
<evidence type="ECO:0000313" key="2">
    <source>
        <dbReference type="Proteomes" id="UP001519460"/>
    </source>
</evidence>
<sequence>MSRTGRHSPLRERLELSWQIQHEWQLQASSNCQECHPSQAAFPLPPLSRVATTDLLDSILTDSPPQL</sequence>
<gene>
    <name evidence="1" type="ORF">BaRGS_00008099</name>
</gene>
<dbReference type="EMBL" id="JACVVK020000036">
    <property type="protein sequence ID" value="KAK7500524.1"/>
    <property type="molecule type" value="Genomic_DNA"/>
</dbReference>
<comment type="caution">
    <text evidence="1">The sequence shown here is derived from an EMBL/GenBank/DDBJ whole genome shotgun (WGS) entry which is preliminary data.</text>
</comment>
<proteinExistence type="predicted"/>